<feature type="chain" id="PRO_5037939195" description="Tetratricopeptide repeat protein" evidence="4">
    <location>
        <begin position="21"/>
        <end position="188"/>
    </location>
</feature>
<dbReference type="PANTHER" id="PTHR44858">
    <property type="entry name" value="TETRATRICOPEPTIDE REPEAT PROTEIN 6"/>
    <property type="match status" value="1"/>
</dbReference>
<keyword evidence="6" id="KW-1185">Reference proteome</keyword>
<keyword evidence="1" id="KW-0677">Repeat</keyword>
<feature type="repeat" description="TPR" evidence="3">
    <location>
        <begin position="65"/>
        <end position="98"/>
    </location>
</feature>
<evidence type="ECO:0008006" key="7">
    <source>
        <dbReference type="Google" id="ProtNLM"/>
    </source>
</evidence>
<dbReference type="Pfam" id="PF07719">
    <property type="entry name" value="TPR_2"/>
    <property type="match status" value="1"/>
</dbReference>
<proteinExistence type="predicted"/>
<reference evidence="5" key="1">
    <citation type="journal article" date="2014" name="Int. J. Syst. Evol. Microbiol.">
        <title>Complete genome sequence of Corynebacterium casei LMG S-19264T (=DSM 44701T), isolated from a smear-ripened cheese.</title>
        <authorList>
            <consortium name="US DOE Joint Genome Institute (JGI-PGF)"/>
            <person name="Walter F."/>
            <person name="Albersmeier A."/>
            <person name="Kalinowski J."/>
            <person name="Ruckert C."/>
        </authorList>
    </citation>
    <scope>NUCLEOTIDE SEQUENCE</scope>
    <source>
        <strain evidence="5">CGMCC 1.15519</strain>
    </source>
</reference>
<dbReference type="PROSITE" id="PS50005">
    <property type="entry name" value="TPR"/>
    <property type="match status" value="2"/>
</dbReference>
<gene>
    <name evidence="5" type="ORF">GCM10011529_00640</name>
</gene>
<keyword evidence="4" id="KW-0732">Signal</keyword>
<dbReference type="InterPro" id="IPR013105">
    <property type="entry name" value="TPR_2"/>
</dbReference>
<evidence type="ECO:0000313" key="5">
    <source>
        <dbReference type="EMBL" id="GGD98498.1"/>
    </source>
</evidence>
<protein>
    <recommendedName>
        <fullName evidence="7">Tetratricopeptide repeat protein</fullName>
    </recommendedName>
</protein>
<evidence type="ECO:0000256" key="1">
    <source>
        <dbReference type="ARBA" id="ARBA00022737"/>
    </source>
</evidence>
<evidence type="ECO:0000256" key="2">
    <source>
        <dbReference type="ARBA" id="ARBA00022803"/>
    </source>
</evidence>
<dbReference type="AlphaFoldDB" id="A0A916ZHP5"/>
<dbReference type="InterPro" id="IPR019734">
    <property type="entry name" value="TPR_rpt"/>
</dbReference>
<evidence type="ECO:0000256" key="3">
    <source>
        <dbReference type="PROSITE-ProRule" id="PRU00339"/>
    </source>
</evidence>
<feature type="repeat" description="TPR" evidence="3">
    <location>
        <begin position="135"/>
        <end position="168"/>
    </location>
</feature>
<dbReference type="Pfam" id="PF13432">
    <property type="entry name" value="TPR_16"/>
    <property type="match status" value="1"/>
</dbReference>
<dbReference type="Gene3D" id="1.25.40.10">
    <property type="entry name" value="Tetratricopeptide repeat domain"/>
    <property type="match status" value="1"/>
</dbReference>
<keyword evidence="2 3" id="KW-0802">TPR repeat</keyword>
<evidence type="ECO:0000313" key="6">
    <source>
        <dbReference type="Proteomes" id="UP000635071"/>
    </source>
</evidence>
<dbReference type="PANTHER" id="PTHR44858:SF1">
    <property type="entry name" value="UDP-N-ACETYLGLUCOSAMINE--PEPTIDE N-ACETYLGLUCOSAMINYLTRANSFERASE SPINDLY-RELATED"/>
    <property type="match status" value="1"/>
</dbReference>
<dbReference type="Proteomes" id="UP000635071">
    <property type="component" value="Unassembled WGS sequence"/>
</dbReference>
<dbReference type="SUPFAM" id="SSF48452">
    <property type="entry name" value="TPR-like"/>
    <property type="match status" value="1"/>
</dbReference>
<evidence type="ECO:0000256" key="4">
    <source>
        <dbReference type="SAM" id="SignalP"/>
    </source>
</evidence>
<reference evidence="5" key="2">
    <citation type="submission" date="2020-09" db="EMBL/GenBank/DDBJ databases">
        <authorList>
            <person name="Sun Q."/>
            <person name="Zhou Y."/>
        </authorList>
    </citation>
    <scope>NUCLEOTIDE SEQUENCE</scope>
    <source>
        <strain evidence="5">CGMCC 1.15519</strain>
    </source>
</reference>
<dbReference type="RefSeq" id="WP_188760913.1">
    <property type="nucleotide sequence ID" value="NZ_BMJM01000001.1"/>
</dbReference>
<accession>A0A916ZHP5</accession>
<comment type="caution">
    <text evidence="5">The sequence shown here is derived from an EMBL/GenBank/DDBJ whole genome shotgun (WGS) entry which is preliminary data.</text>
</comment>
<organism evidence="5 6">
    <name type="scientific">Sandarakinorhabdus glacialis</name>
    <dbReference type="NCBI Taxonomy" id="1614636"/>
    <lineage>
        <taxon>Bacteria</taxon>
        <taxon>Pseudomonadati</taxon>
        <taxon>Pseudomonadota</taxon>
        <taxon>Alphaproteobacteria</taxon>
        <taxon>Sphingomonadales</taxon>
        <taxon>Sphingosinicellaceae</taxon>
        <taxon>Sandarakinorhabdus</taxon>
    </lineage>
</organism>
<feature type="signal peptide" evidence="4">
    <location>
        <begin position="1"/>
        <end position="20"/>
    </location>
</feature>
<name>A0A916ZHP5_9SPHN</name>
<dbReference type="SMART" id="SM00028">
    <property type="entry name" value="TPR"/>
    <property type="match status" value="3"/>
</dbReference>
<dbReference type="InterPro" id="IPR011990">
    <property type="entry name" value="TPR-like_helical_dom_sf"/>
</dbReference>
<dbReference type="InterPro" id="IPR050498">
    <property type="entry name" value="Ycf3"/>
</dbReference>
<sequence length="188" mass="20441">MTKPPLLFVLAILSGTSADASVSVIGQGYARGCFEAAEGRQPTREALKSCDRALGESALSADDRVATIINRGIVRMQARDLPAAIADFDEAIRARPDAAEAYVNKGIALIRLGDRDTEAVFSLSEGIARNPLRPEIAFYNRAVAYEGLGRNREAYEDYSRAAQLAPEWPEPATQLQRFQTVKRKTAGV</sequence>
<dbReference type="EMBL" id="BMJM01000001">
    <property type="protein sequence ID" value="GGD98498.1"/>
    <property type="molecule type" value="Genomic_DNA"/>
</dbReference>